<accession>A0A8S5PK42</accession>
<sequence length="142" mass="15321">MISKDFANKINAEIFGGQNYIPPSNWYFGLSTQPISDGVIPSGAEPTNPGYSRAQIANNQTNFTTPNYNSTYTLSFVSNRNAITMSEITGGNQITVPYFFLSSSASGNTCEIWGTFANARILTPDSQLIVKSGGAIFSLENV</sequence>
<organism evidence="1">
    <name type="scientific">Siphoviridae sp. ctOSJ35</name>
    <dbReference type="NCBI Taxonomy" id="2825479"/>
    <lineage>
        <taxon>Viruses</taxon>
        <taxon>Duplodnaviria</taxon>
        <taxon>Heunggongvirae</taxon>
        <taxon>Uroviricota</taxon>
        <taxon>Caudoviricetes</taxon>
    </lineage>
</organism>
<dbReference type="Pfam" id="PF23140">
    <property type="entry name" value="Gp80"/>
    <property type="match status" value="1"/>
</dbReference>
<reference evidence="1" key="1">
    <citation type="journal article" date="2021" name="Proc. Natl. Acad. Sci. U.S.A.">
        <title>A Catalog of Tens of Thousands of Viruses from Human Metagenomes Reveals Hidden Associations with Chronic Diseases.</title>
        <authorList>
            <person name="Tisza M.J."/>
            <person name="Buck C.B."/>
        </authorList>
    </citation>
    <scope>NUCLEOTIDE SEQUENCE</scope>
    <source>
        <strain evidence="1">CtOSJ35</strain>
    </source>
</reference>
<name>A0A8S5PK42_9CAUD</name>
<dbReference type="InterPro" id="IPR056908">
    <property type="entry name" value="Gp80-like"/>
</dbReference>
<evidence type="ECO:0000313" key="1">
    <source>
        <dbReference type="EMBL" id="DAE07274.1"/>
    </source>
</evidence>
<proteinExistence type="predicted"/>
<dbReference type="EMBL" id="BK015447">
    <property type="protein sequence ID" value="DAE07274.1"/>
    <property type="molecule type" value="Genomic_DNA"/>
</dbReference>
<protein>
    <submittedName>
        <fullName evidence="1">Uncharacterized protein</fullName>
    </submittedName>
</protein>